<keyword evidence="1" id="KW-0378">Hydrolase</keyword>
<dbReference type="SUPFAM" id="SSF53474">
    <property type="entry name" value="alpha/beta-Hydrolases"/>
    <property type="match status" value="1"/>
</dbReference>
<dbReference type="PANTHER" id="PTHR48098:SF1">
    <property type="entry name" value="DIACYLGLYCEROL ACYLTRANSFERASE_MYCOLYLTRANSFERASE AG85A"/>
    <property type="match status" value="1"/>
</dbReference>
<dbReference type="EMBL" id="BAAAQD010000025">
    <property type="protein sequence ID" value="GAA1555860.1"/>
    <property type="molecule type" value="Genomic_DNA"/>
</dbReference>
<organism evidence="1 2">
    <name type="scientific">Dactylosporangium maewongense</name>
    <dbReference type="NCBI Taxonomy" id="634393"/>
    <lineage>
        <taxon>Bacteria</taxon>
        <taxon>Bacillati</taxon>
        <taxon>Actinomycetota</taxon>
        <taxon>Actinomycetes</taxon>
        <taxon>Micromonosporales</taxon>
        <taxon>Micromonosporaceae</taxon>
        <taxon>Dactylosporangium</taxon>
    </lineage>
</organism>
<dbReference type="InterPro" id="IPR029058">
    <property type="entry name" value="AB_hydrolase_fold"/>
</dbReference>
<dbReference type="PANTHER" id="PTHR48098">
    <property type="entry name" value="ENTEROCHELIN ESTERASE-RELATED"/>
    <property type="match status" value="1"/>
</dbReference>
<protein>
    <submittedName>
        <fullName evidence="1">Alpha/beta hydrolase-fold protein</fullName>
    </submittedName>
</protein>
<dbReference type="Pfam" id="PF00756">
    <property type="entry name" value="Esterase"/>
    <property type="match status" value="1"/>
</dbReference>
<gene>
    <name evidence="1" type="ORF">GCM10009827_090820</name>
</gene>
<accession>A0ABN2CB04</accession>
<evidence type="ECO:0000313" key="2">
    <source>
        <dbReference type="Proteomes" id="UP001501470"/>
    </source>
</evidence>
<name>A0ABN2CB04_9ACTN</name>
<keyword evidence="2" id="KW-1185">Reference proteome</keyword>
<dbReference type="InterPro" id="IPR000801">
    <property type="entry name" value="Esterase-like"/>
</dbReference>
<dbReference type="Gene3D" id="3.40.50.1820">
    <property type="entry name" value="alpha/beta hydrolase"/>
    <property type="match status" value="1"/>
</dbReference>
<dbReference type="InterPro" id="IPR050583">
    <property type="entry name" value="Mycobacterial_A85_antigen"/>
</dbReference>
<comment type="caution">
    <text evidence="1">The sequence shown here is derived from an EMBL/GenBank/DDBJ whole genome shotgun (WGS) entry which is preliminary data.</text>
</comment>
<evidence type="ECO:0000313" key="1">
    <source>
        <dbReference type="EMBL" id="GAA1555860.1"/>
    </source>
</evidence>
<sequence length="283" mass="29016">MRRRVVLAGVAGIGVAAAVAAGGVRFVDVRSGGGLPSAARVGFGDLGRLLGAGGGDKPVVPDAPVGDERLERRVSAARGRSVDVYTGVPAGHGDGRGLPVCLVLHGGSKTVRDFPAMGLGRFLTAAVAGGAPPFVLAGATGDRLGWRPSGGDDPQRMVHDEVPRWCAERGFDTTRIAVWGWSMGGAGALLLAEAFPGFVRAVAAFSPAVAPGDAVFAGRDRLRGTPVGLWCGRDDPLHPDVRALHRQLPEAPVAGSYTGGRHNFGYWSTVVPAAFAFVAGTLT</sequence>
<dbReference type="Proteomes" id="UP001501470">
    <property type="component" value="Unassembled WGS sequence"/>
</dbReference>
<dbReference type="GO" id="GO:0016787">
    <property type="term" value="F:hydrolase activity"/>
    <property type="evidence" value="ECO:0007669"/>
    <property type="project" value="UniProtKB-KW"/>
</dbReference>
<proteinExistence type="predicted"/>
<dbReference type="RefSeq" id="WP_344510567.1">
    <property type="nucleotide sequence ID" value="NZ_BAAAQD010000025.1"/>
</dbReference>
<reference evidence="1 2" key="1">
    <citation type="journal article" date="2019" name="Int. J. Syst. Evol. Microbiol.">
        <title>The Global Catalogue of Microorganisms (GCM) 10K type strain sequencing project: providing services to taxonomists for standard genome sequencing and annotation.</title>
        <authorList>
            <consortium name="The Broad Institute Genomics Platform"/>
            <consortium name="The Broad Institute Genome Sequencing Center for Infectious Disease"/>
            <person name="Wu L."/>
            <person name="Ma J."/>
        </authorList>
    </citation>
    <scope>NUCLEOTIDE SEQUENCE [LARGE SCALE GENOMIC DNA]</scope>
    <source>
        <strain evidence="1 2">JCM 15933</strain>
    </source>
</reference>